<dbReference type="InterPro" id="IPR013098">
    <property type="entry name" value="Ig_I-set"/>
</dbReference>
<accession>A0A8B6E5F0</accession>
<comment type="caution">
    <text evidence="8">The sequence shown here is derived from an EMBL/GenBank/DDBJ whole genome shotgun (WGS) entry which is preliminary data.</text>
</comment>
<dbReference type="InterPro" id="IPR036770">
    <property type="entry name" value="Ankyrin_rpt-contain_sf"/>
</dbReference>
<feature type="region of interest" description="Disordered" evidence="5">
    <location>
        <begin position="1144"/>
        <end position="1202"/>
    </location>
</feature>
<gene>
    <name evidence="8" type="ORF">MGAL_10B076712</name>
</gene>
<evidence type="ECO:0000256" key="3">
    <source>
        <dbReference type="ARBA" id="ARBA00023157"/>
    </source>
</evidence>
<dbReference type="InterPro" id="IPR013783">
    <property type="entry name" value="Ig-like_fold"/>
</dbReference>
<evidence type="ECO:0000256" key="2">
    <source>
        <dbReference type="ARBA" id="ARBA00022737"/>
    </source>
</evidence>
<dbReference type="InterPro" id="IPR003599">
    <property type="entry name" value="Ig_sub"/>
</dbReference>
<dbReference type="SUPFAM" id="SSF48726">
    <property type="entry name" value="Immunoglobulin"/>
    <property type="match status" value="2"/>
</dbReference>
<dbReference type="SMART" id="SM00409">
    <property type="entry name" value="IG"/>
    <property type="match status" value="2"/>
</dbReference>
<evidence type="ECO:0000256" key="6">
    <source>
        <dbReference type="SAM" id="SignalP"/>
    </source>
</evidence>
<dbReference type="Proteomes" id="UP000596742">
    <property type="component" value="Unassembled WGS sequence"/>
</dbReference>
<dbReference type="CDD" id="cd00096">
    <property type="entry name" value="Ig"/>
    <property type="match status" value="1"/>
</dbReference>
<dbReference type="OrthoDB" id="6136707at2759"/>
<dbReference type="InterPro" id="IPR027417">
    <property type="entry name" value="P-loop_NTPase"/>
</dbReference>
<evidence type="ECO:0000313" key="9">
    <source>
        <dbReference type="Proteomes" id="UP000596742"/>
    </source>
</evidence>
<dbReference type="Pfam" id="PF07679">
    <property type="entry name" value="I-set"/>
    <property type="match status" value="1"/>
</dbReference>
<feature type="signal peptide" evidence="6">
    <location>
        <begin position="1"/>
        <end position="21"/>
    </location>
</feature>
<dbReference type="AlphaFoldDB" id="A0A8B6E5F0"/>
<dbReference type="InterPro" id="IPR036179">
    <property type="entry name" value="Ig-like_dom_sf"/>
</dbReference>
<dbReference type="Gene3D" id="2.60.40.10">
    <property type="entry name" value="Immunoglobulins"/>
    <property type="match status" value="2"/>
</dbReference>
<feature type="chain" id="PRO_5032536562" description="Ig-like domain-containing protein" evidence="6">
    <location>
        <begin position="22"/>
        <end position="1233"/>
    </location>
</feature>
<sequence>MKSIFIKLLVSFITIFSYSNGYDQICPHSSQWNFTSSSSRCADQKTYICLFDLLKSKITNKTVITETCGHEDVSREGTKYILNPNLEQVPCDAIQYQPFTFTTNGNSQCALGKSLCKSSGQILASNGSSFADASCRCDYTRSYDYIIPPKDSCSCKPAEEDCSCYIRKCDDDKVMIADYRCSKRLETILPEDIKCPVINRIIPPDDTDAFDKKHFQPVSSSLPHVTSSLVVSKFQLHVKRKDNEFMILNGDNVKIECNVNSYIPIRSVTWLKEINGEIIQITPSMEKYEMVFGEKPSLTLNNFNTDDQGKYRCIIRNAVGLRNEMFGSCMNLMSRFCWLTGFVTVLQHIPAFHTDNIALNTDDFNSQSEATVYTVYKGDDITLEQHIDGLQKLIAVKWFKESDIWTELDMSNEQYSGGVTEIPSLTINITTLGNAGKYLCLLIYDNGKRQKASFKLKILPQVKIYKALCQHREDNTFICPVIFETIDKHMQENNIVVITGREGSGKSKICLEIASIYDEKDYMVLKVDLSENHTIDTNIANALLIIDDQQYTQDSLNTFMKHILPVLDTRNIKVILTCRNLDLEIVSSVQEIIPLKDVPFIDMNSCLTAEEKEKILRRYMKENNIEISASKMSNFRDQHILTDLSVQVTVNVDVIEEIRNEEPWKGFPLCASTFCSERNNLHLGRTYFTDPPRYLFEELKELHETATKNSNSMDTVTEYIILVYILENSNHQLDINDPNLCRKFVELYQTLFQFKYIPEKPGPNEDQKIPIEKALHRMNNKYLKLHEGMYQFIHPCLSKAMFLSSDSMVYYLLQNGSLQDITEFVRSEDYTASENELVIKIDKQIHHILCERLVRHAFEDHELLLKVADYISTYWRLSGKDYTGLEDELVIKITKDFHHIFDERFMKHVSEDHDLLVKIAAYTYTHWHSSGNMLVNVFFNQIAFILFKSFGIYTDNLQQLDIEQNSMKAEIQVSLFNIIRLVERLTSQGKDPWIYGTGSADFIILSGLVTAAVARYAANSNQTFDILLSEFQKRIHSGAFFELLSKPLDRYGNTFFHYLMGLSQKEASEIVSVIAERKCVLDTENVKKYTPLDIAAFLGKKDIFKVLNLKTSNCTDKLCKRLKGLAKCGRLEYYKKNSKDKIKDQKMIQKTKDGSVSPEKLECEGDDNDKKEVIDENKKDRGGFKRENSLREEEHKKREEHDRKDVLCFEEFMNNIVDNGKIGDYQAIIIFLS</sequence>
<keyword evidence="4" id="KW-0393">Immunoglobulin domain</keyword>
<dbReference type="InterPro" id="IPR049050">
    <property type="entry name" value="nSTAND3"/>
</dbReference>
<keyword evidence="2" id="KW-0677">Repeat</keyword>
<dbReference type="Gene3D" id="1.25.40.20">
    <property type="entry name" value="Ankyrin repeat-containing domain"/>
    <property type="match status" value="1"/>
</dbReference>
<keyword evidence="1 6" id="KW-0732">Signal</keyword>
<dbReference type="PROSITE" id="PS50835">
    <property type="entry name" value="IG_LIKE"/>
    <property type="match status" value="2"/>
</dbReference>
<dbReference type="SUPFAM" id="SSF48403">
    <property type="entry name" value="Ankyrin repeat"/>
    <property type="match status" value="1"/>
</dbReference>
<feature type="domain" description="Ig-like" evidence="7">
    <location>
        <begin position="223"/>
        <end position="317"/>
    </location>
</feature>
<keyword evidence="3" id="KW-1015">Disulfide bond</keyword>
<dbReference type="InterPro" id="IPR003598">
    <property type="entry name" value="Ig_sub2"/>
</dbReference>
<dbReference type="SMART" id="SM00408">
    <property type="entry name" value="IGc2"/>
    <property type="match status" value="1"/>
</dbReference>
<evidence type="ECO:0000313" key="8">
    <source>
        <dbReference type="EMBL" id="VDI28476.1"/>
    </source>
</evidence>
<protein>
    <recommendedName>
        <fullName evidence="7">Ig-like domain-containing protein</fullName>
    </recommendedName>
</protein>
<evidence type="ECO:0000259" key="7">
    <source>
        <dbReference type="PROSITE" id="PS50835"/>
    </source>
</evidence>
<keyword evidence="9" id="KW-1185">Reference proteome</keyword>
<evidence type="ECO:0000256" key="4">
    <source>
        <dbReference type="ARBA" id="ARBA00023319"/>
    </source>
</evidence>
<dbReference type="SUPFAM" id="SSF52540">
    <property type="entry name" value="P-loop containing nucleoside triphosphate hydrolases"/>
    <property type="match status" value="1"/>
</dbReference>
<proteinExistence type="predicted"/>
<evidence type="ECO:0000256" key="5">
    <source>
        <dbReference type="SAM" id="MobiDB-lite"/>
    </source>
</evidence>
<dbReference type="InterPro" id="IPR007110">
    <property type="entry name" value="Ig-like_dom"/>
</dbReference>
<name>A0A8B6E5F0_MYTGA</name>
<dbReference type="Pfam" id="PF20720">
    <property type="entry name" value="nSTAND3"/>
    <property type="match status" value="1"/>
</dbReference>
<evidence type="ECO:0000256" key="1">
    <source>
        <dbReference type="ARBA" id="ARBA00022729"/>
    </source>
</evidence>
<dbReference type="PANTHER" id="PTHR12231">
    <property type="entry name" value="CTX-RELATED TYPE I TRANSMEMBRANE PROTEIN"/>
    <property type="match status" value="1"/>
</dbReference>
<reference evidence="8" key="1">
    <citation type="submission" date="2018-11" db="EMBL/GenBank/DDBJ databases">
        <authorList>
            <person name="Alioto T."/>
            <person name="Alioto T."/>
        </authorList>
    </citation>
    <scope>NUCLEOTIDE SEQUENCE</scope>
</reference>
<organism evidence="8 9">
    <name type="scientific">Mytilus galloprovincialis</name>
    <name type="common">Mediterranean mussel</name>
    <dbReference type="NCBI Taxonomy" id="29158"/>
    <lineage>
        <taxon>Eukaryota</taxon>
        <taxon>Metazoa</taxon>
        <taxon>Spiralia</taxon>
        <taxon>Lophotrochozoa</taxon>
        <taxon>Mollusca</taxon>
        <taxon>Bivalvia</taxon>
        <taxon>Autobranchia</taxon>
        <taxon>Pteriomorphia</taxon>
        <taxon>Mytilida</taxon>
        <taxon>Mytiloidea</taxon>
        <taxon>Mytilidae</taxon>
        <taxon>Mytilinae</taxon>
        <taxon>Mytilus</taxon>
    </lineage>
</organism>
<dbReference type="InterPro" id="IPR051170">
    <property type="entry name" value="Neural/epithelial_adhesion"/>
</dbReference>
<dbReference type="PANTHER" id="PTHR12231:SF253">
    <property type="entry name" value="DPR-INTERACTING PROTEIN ETA, ISOFORM B-RELATED"/>
    <property type="match status" value="1"/>
</dbReference>
<feature type="domain" description="Ig-like" evidence="7">
    <location>
        <begin position="350"/>
        <end position="455"/>
    </location>
</feature>
<dbReference type="EMBL" id="UYJE01004506">
    <property type="protein sequence ID" value="VDI28476.1"/>
    <property type="molecule type" value="Genomic_DNA"/>
</dbReference>